<protein>
    <submittedName>
        <fullName evidence="1">Uncharacterized protein</fullName>
    </submittedName>
</protein>
<keyword evidence="2" id="KW-1185">Reference proteome</keyword>
<evidence type="ECO:0000313" key="1">
    <source>
        <dbReference type="EMBL" id="KAJ1095298.1"/>
    </source>
</evidence>
<name>A0AAV7M0A9_PLEWA</name>
<comment type="caution">
    <text evidence="1">The sequence shown here is derived from an EMBL/GenBank/DDBJ whole genome shotgun (WGS) entry which is preliminary data.</text>
</comment>
<dbReference type="EMBL" id="JANPWB010000014">
    <property type="protein sequence ID" value="KAJ1095298.1"/>
    <property type="molecule type" value="Genomic_DNA"/>
</dbReference>
<dbReference type="AlphaFoldDB" id="A0AAV7M0A9"/>
<accession>A0AAV7M0A9</accession>
<evidence type="ECO:0000313" key="2">
    <source>
        <dbReference type="Proteomes" id="UP001066276"/>
    </source>
</evidence>
<sequence>MYVCVAGSTVCVKLPGVTAAPVEVCEMLIWGALAAEDERFLAVMTARRAAASADLPRRLMGFSVTCRSPNQSLGAGHRGPPRMGALHWEERLV</sequence>
<reference evidence="1" key="1">
    <citation type="journal article" date="2022" name="bioRxiv">
        <title>Sequencing and chromosome-scale assembly of the giantPleurodeles waltlgenome.</title>
        <authorList>
            <person name="Brown T."/>
            <person name="Elewa A."/>
            <person name="Iarovenko S."/>
            <person name="Subramanian E."/>
            <person name="Araus A.J."/>
            <person name="Petzold A."/>
            <person name="Susuki M."/>
            <person name="Suzuki K.-i.T."/>
            <person name="Hayashi T."/>
            <person name="Toyoda A."/>
            <person name="Oliveira C."/>
            <person name="Osipova E."/>
            <person name="Leigh N.D."/>
            <person name="Simon A."/>
            <person name="Yun M.H."/>
        </authorList>
    </citation>
    <scope>NUCLEOTIDE SEQUENCE</scope>
    <source>
        <strain evidence="1">20211129_DDA</strain>
        <tissue evidence="1">Liver</tissue>
    </source>
</reference>
<dbReference type="Proteomes" id="UP001066276">
    <property type="component" value="Chromosome 10"/>
</dbReference>
<organism evidence="1 2">
    <name type="scientific">Pleurodeles waltl</name>
    <name type="common">Iberian ribbed newt</name>
    <dbReference type="NCBI Taxonomy" id="8319"/>
    <lineage>
        <taxon>Eukaryota</taxon>
        <taxon>Metazoa</taxon>
        <taxon>Chordata</taxon>
        <taxon>Craniata</taxon>
        <taxon>Vertebrata</taxon>
        <taxon>Euteleostomi</taxon>
        <taxon>Amphibia</taxon>
        <taxon>Batrachia</taxon>
        <taxon>Caudata</taxon>
        <taxon>Salamandroidea</taxon>
        <taxon>Salamandridae</taxon>
        <taxon>Pleurodelinae</taxon>
        <taxon>Pleurodeles</taxon>
    </lineage>
</organism>
<gene>
    <name evidence="1" type="ORF">NDU88_000465</name>
</gene>
<proteinExistence type="predicted"/>